<dbReference type="Proteomes" id="UP001267426">
    <property type="component" value="Unassembled WGS sequence"/>
</dbReference>
<dbReference type="Gene3D" id="1.50.10.10">
    <property type="match status" value="1"/>
</dbReference>
<protein>
    <submittedName>
        <fullName evidence="4">Amylo-alpha-1,6-glucosidase</fullName>
    </submittedName>
</protein>
<dbReference type="InterPro" id="IPR012341">
    <property type="entry name" value="6hp_glycosidase-like_sf"/>
</dbReference>
<gene>
    <name evidence="4" type="ORF">RM540_10960</name>
</gene>
<evidence type="ECO:0000256" key="1">
    <source>
        <dbReference type="ARBA" id="ARBA00007435"/>
    </source>
</evidence>
<comment type="similarity">
    <text evidence="1">Belongs to the UPF0213 family.</text>
</comment>
<dbReference type="SUPFAM" id="SSF49344">
    <property type="entry name" value="CBD9-like"/>
    <property type="match status" value="1"/>
</dbReference>
<comment type="caution">
    <text evidence="4">The sequence shown here is derived from an EMBL/GenBank/DDBJ whole genome shotgun (WGS) entry which is preliminary data.</text>
</comment>
<feature type="region of interest" description="Disordered" evidence="2">
    <location>
        <begin position="96"/>
        <end position="150"/>
    </location>
</feature>
<dbReference type="InterPro" id="IPR000305">
    <property type="entry name" value="GIY-YIG_endonuc"/>
</dbReference>
<evidence type="ECO:0000313" key="5">
    <source>
        <dbReference type="Proteomes" id="UP001267426"/>
    </source>
</evidence>
<dbReference type="EMBL" id="JAVRHT010000024">
    <property type="protein sequence ID" value="MDT0632266.1"/>
    <property type="molecule type" value="Genomic_DNA"/>
</dbReference>
<sequence>MARPGFVYILASKPNGTLYVGVTSDPARRISEHRSGAASRFTTEYGADRLVYVERYDSIQDAIEREKRLKKWNRAWKLRIIREQNPTWRDLWADLESQPGSRGSSWEGRMGPRLRGDDSSGKGGKVKGGSERQGGAVVPPRPSAPSDGRGGAVGRAAALLALLLTFAACGDEPAETRLAGEGPAVLAALAVEVEAPAEGDSLAEARATFQADEAGSVWYDALAAPGDDAAMGYTVDGRPVLDGWRWWTDADSTTLGPRERVRGVARPDVALRSYLARDTSGFLVKLFDQIRGRRPARLSERVTLLDGGAGRPGALLVEVPDEMGVVAFRPVRGDRGAAGLYRVEQAGDALAFAPADLAADSAATGPVWTAAVAAGGAVRSVSVAADVPEGGRDAAFRLGEIAFETPGAVAVSTGPTAAAAVAEARRALANAGALRERRSRRLAAVVDDIGFETEDEATNMAFRWAALSLDALARRDSGRVYLAPGLPGAEPASYPSAAWTVGAFLDLGQWDTARDLVTTLGAAQRFDRRIDLLGRAPDLVPYDGDPVFASADGTPLFLGAAGDYVRTTGDRSIVTGGSDFWFKTVFALRGIYEPDTRNGSATDDQGFLVSRGPRGTFLDGDPERGGAVRRGATAEGQGALYQALETATQFARIMGVSQRSSASWYADTSDVLLDQFQRRFVRAGDVADRVDGGRPAPGERPGGLLALALLDGLPTEERGALAQRLAERLVFPYGVASLAQTDTLFHPYLDAPDYYPAEAARTGGAVWTWLAGPVATLFAETGGAGAAAELMRNQTVLLLDRDVIGAIPELVAGHPRTAETPPAVGGAPVNPWSLASYVRGTVEGLVGARYQSADTLVVAPSLPEFWGETTVRMRLGGGAVRLTLAGTATGLDARVEPEGDLPAGAAIVFEESGRRVVVPLGRSQGDTLTVARDPFDVAVTPEGATLDGELTDSAPLADRAADWSAFAFATPDLRDEYPVMRAVESRRDLGPDQILRDNPRARVVLSQTDPDGDDWGATSTFVYPEGVARGALDATYLEVARDDSTTYVRAEFAALPRDPQTIVAFAIDTEDGGQTTVGNGADYAFPEDQGYEYVVFVGDGLVVEDAAGRRVGELAGQSVFEPSTGSLRFALPSFVVPPLGRGATVTMLVGALEPGEGAGRFRRVAEEVSATTGGGRVDRRAPNVYDVVVGRVR</sequence>
<dbReference type="PANTHER" id="PTHR34477:SF5">
    <property type="entry name" value="BSL5627 PROTEIN"/>
    <property type="match status" value="1"/>
</dbReference>
<dbReference type="SUPFAM" id="SSF48208">
    <property type="entry name" value="Six-hairpin glycosidases"/>
    <property type="match status" value="1"/>
</dbReference>
<evidence type="ECO:0000259" key="3">
    <source>
        <dbReference type="PROSITE" id="PS50164"/>
    </source>
</evidence>
<evidence type="ECO:0000313" key="4">
    <source>
        <dbReference type="EMBL" id="MDT0632266.1"/>
    </source>
</evidence>
<dbReference type="Pfam" id="PF01541">
    <property type="entry name" value="GIY-YIG"/>
    <property type="match status" value="1"/>
</dbReference>
<dbReference type="Pfam" id="PF09985">
    <property type="entry name" value="Glucodextran_C"/>
    <property type="match status" value="1"/>
</dbReference>
<dbReference type="Pfam" id="PF06202">
    <property type="entry name" value="GDE_C"/>
    <property type="match status" value="1"/>
</dbReference>
<dbReference type="Gene3D" id="3.40.1440.10">
    <property type="entry name" value="GIY-YIG endonuclease"/>
    <property type="match status" value="1"/>
</dbReference>
<dbReference type="InterPro" id="IPR035901">
    <property type="entry name" value="GIY-YIG_endonuc_sf"/>
</dbReference>
<proteinExistence type="inferred from homology"/>
<dbReference type="RefSeq" id="WP_311664005.1">
    <property type="nucleotide sequence ID" value="NZ_JAVRHT010000024.1"/>
</dbReference>
<dbReference type="InterPro" id="IPR008928">
    <property type="entry name" value="6-hairpin_glycosidase_sf"/>
</dbReference>
<name>A0ABU3BSI9_9BACT</name>
<accession>A0ABU3BSI9</accession>
<reference evidence="4 5" key="1">
    <citation type="submission" date="2023-09" db="EMBL/GenBank/DDBJ databases">
        <authorList>
            <person name="Rey-Velasco X."/>
        </authorList>
    </citation>
    <scope>NUCLEOTIDE SEQUENCE [LARGE SCALE GENOMIC DNA]</scope>
    <source>
        <strain evidence="4 5">F394</strain>
    </source>
</reference>
<dbReference type="InterPro" id="IPR019248">
    <property type="entry name" value="Glucodextran_C"/>
</dbReference>
<dbReference type="PANTHER" id="PTHR34477">
    <property type="entry name" value="UPF0213 PROTEIN YHBQ"/>
    <property type="match status" value="1"/>
</dbReference>
<dbReference type="SUPFAM" id="SSF82771">
    <property type="entry name" value="GIY-YIG endonuclease"/>
    <property type="match status" value="1"/>
</dbReference>
<dbReference type="Gene3D" id="2.60.40.1190">
    <property type="match status" value="1"/>
</dbReference>
<dbReference type="PROSITE" id="PS50164">
    <property type="entry name" value="GIY_YIG"/>
    <property type="match status" value="1"/>
</dbReference>
<evidence type="ECO:0000256" key="2">
    <source>
        <dbReference type="SAM" id="MobiDB-lite"/>
    </source>
</evidence>
<dbReference type="SMART" id="SM00465">
    <property type="entry name" value="GIYc"/>
    <property type="match status" value="1"/>
</dbReference>
<dbReference type="CDD" id="cd10448">
    <property type="entry name" value="GIY-YIG_unchar_3"/>
    <property type="match status" value="1"/>
</dbReference>
<organism evidence="4 5">
    <name type="scientific">Rubrivirga litoralis</name>
    <dbReference type="NCBI Taxonomy" id="3075598"/>
    <lineage>
        <taxon>Bacteria</taxon>
        <taxon>Pseudomonadati</taxon>
        <taxon>Rhodothermota</taxon>
        <taxon>Rhodothermia</taxon>
        <taxon>Rhodothermales</taxon>
        <taxon>Rubricoccaceae</taxon>
        <taxon>Rubrivirga</taxon>
    </lineage>
</organism>
<dbReference type="InterPro" id="IPR032790">
    <property type="entry name" value="GDE_C"/>
</dbReference>
<keyword evidence="5" id="KW-1185">Reference proteome</keyword>
<feature type="domain" description="GIY-YIG" evidence="3">
    <location>
        <begin position="3"/>
        <end position="79"/>
    </location>
</feature>
<dbReference type="InterPro" id="IPR050190">
    <property type="entry name" value="UPF0213_domain"/>
</dbReference>